<evidence type="ECO:0000313" key="3">
    <source>
        <dbReference type="Proteomes" id="UP000291338"/>
    </source>
</evidence>
<keyword evidence="1" id="KW-0472">Membrane</keyword>
<dbReference type="EMBL" id="PPSX01000120">
    <property type="protein sequence ID" value="RZQ51254.1"/>
    <property type="molecule type" value="Genomic_DNA"/>
</dbReference>
<dbReference type="AlphaFoldDB" id="A0A4Q7IGU2"/>
<keyword evidence="1" id="KW-0812">Transmembrane</keyword>
<feature type="transmembrane region" description="Helical" evidence="1">
    <location>
        <begin position="47"/>
        <end position="76"/>
    </location>
</feature>
<dbReference type="Proteomes" id="UP000291338">
    <property type="component" value="Unassembled WGS sequence"/>
</dbReference>
<accession>A0A4Q7IGU2</accession>
<evidence type="ECO:0000313" key="2">
    <source>
        <dbReference type="EMBL" id="RZQ51254.1"/>
    </source>
</evidence>
<reference evidence="2 3" key="1">
    <citation type="submission" date="2018-01" db="EMBL/GenBank/DDBJ databases">
        <title>Co-occurrence of chitin degradation, pigmentation and bioactivity in marine Pseudoalteromonas.</title>
        <authorList>
            <person name="Paulsen S."/>
            <person name="Gram L."/>
            <person name="Machado H."/>
        </authorList>
    </citation>
    <scope>NUCLEOTIDE SEQUENCE [LARGE SCALE GENOMIC DNA]</scope>
    <source>
        <strain evidence="2 3">S3898</strain>
    </source>
</reference>
<gene>
    <name evidence="2" type="ORF">C1E23_20510</name>
</gene>
<evidence type="ECO:0000256" key="1">
    <source>
        <dbReference type="SAM" id="Phobius"/>
    </source>
</evidence>
<dbReference type="RefSeq" id="WP_130257322.1">
    <property type="nucleotide sequence ID" value="NZ_PPSX01000120.1"/>
</dbReference>
<protein>
    <submittedName>
        <fullName evidence="2">Uncharacterized protein</fullName>
    </submittedName>
</protein>
<comment type="caution">
    <text evidence="2">The sequence shown here is derived from an EMBL/GenBank/DDBJ whole genome shotgun (WGS) entry which is preliminary data.</text>
</comment>
<feature type="transmembrane region" description="Helical" evidence="1">
    <location>
        <begin position="12"/>
        <end position="41"/>
    </location>
</feature>
<organism evidence="2 3">
    <name type="scientific">Pseudoalteromonas phenolica</name>
    <dbReference type="NCBI Taxonomy" id="161398"/>
    <lineage>
        <taxon>Bacteria</taxon>
        <taxon>Pseudomonadati</taxon>
        <taxon>Pseudomonadota</taxon>
        <taxon>Gammaproteobacteria</taxon>
        <taxon>Alteromonadales</taxon>
        <taxon>Pseudoalteromonadaceae</taxon>
        <taxon>Pseudoalteromonas</taxon>
    </lineage>
</organism>
<proteinExistence type="predicted"/>
<name>A0A4Q7IGU2_9GAMM</name>
<sequence length="92" mass="10069">MQSYKLKLSFTSVVKLAFLFGFCTGIVWMTLLGVAMLLGLFPGETPPVVLVLLLPLVCSLLFGLHITIGYPIYMLFNKFTNGITVKNLIGGN</sequence>
<keyword evidence="1" id="KW-1133">Transmembrane helix</keyword>